<comment type="similarity">
    <text evidence="1">Belongs to the short-chain dehydrogenases/reductases (SDR) family.</text>
</comment>
<dbReference type="RefSeq" id="WP_380691695.1">
    <property type="nucleotide sequence ID" value="NZ_JBHRSS010000010.1"/>
</dbReference>
<dbReference type="EMBL" id="JBHRSS010000010">
    <property type="protein sequence ID" value="MFC3106107.1"/>
    <property type="molecule type" value="Genomic_DNA"/>
</dbReference>
<sequence>MSDQPVLLITGASSGIGAASARLAVEQGYRVVLAARSVDKLDALVQALGGSRQALAVRCDVTDKESQQAMVAAALAHFGQIDAVFANAGIGGKPGGFCGADSDVWKDMILTNVYGVGLTIQACGDALKQSRGHLLITGSAAGRATIPGSMYSATKWAVSAIGYGVREELRGTGIRVTLIEPGMVDTPFFDEHPEHALNDDDIARAVLFSLSQPAGVDVNEILVRPTPRIDD</sequence>
<evidence type="ECO:0000256" key="1">
    <source>
        <dbReference type="ARBA" id="ARBA00006484"/>
    </source>
</evidence>
<gene>
    <name evidence="3" type="ORF">ACFOSU_19725</name>
</gene>
<evidence type="ECO:0000256" key="2">
    <source>
        <dbReference type="ARBA" id="ARBA00023002"/>
    </source>
</evidence>
<dbReference type="PANTHER" id="PTHR44196">
    <property type="entry name" value="DEHYDROGENASE/REDUCTASE SDR FAMILY MEMBER 7B"/>
    <property type="match status" value="1"/>
</dbReference>
<dbReference type="GO" id="GO:0016491">
    <property type="term" value="F:oxidoreductase activity"/>
    <property type="evidence" value="ECO:0007669"/>
    <property type="project" value="UniProtKB-KW"/>
</dbReference>
<dbReference type="Proteomes" id="UP001595462">
    <property type="component" value="Unassembled WGS sequence"/>
</dbReference>
<keyword evidence="4" id="KW-1185">Reference proteome</keyword>
<comment type="caution">
    <text evidence="3">The sequence shown here is derived from an EMBL/GenBank/DDBJ whole genome shotgun (WGS) entry which is preliminary data.</text>
</comment>
<keyword evidence="2 3" id="KW-0560">Oxidoreductase</keyword>
<dbReference type="PANTHER" id="PTHR44196:SF1">
    <property type="entry name" value="DEHYDROGENASE_REDUCTASE SDR FAMILY MEMBER 7B"/>
    <property type="match status" value="1"/>
</dbReference>
<evidence type="ECO:0000313" key="3">
    <source>
        <dbReference type="EMBL" id="MFC3106107.1"/>
    </source>
</evidence>
<accession>A0ABV7EX25</accession>
<dbReference type="EC" id="1.-.-.-" evidence="3"/>
<dbReference type="CDD" id="cd05233">
    <property type="entry name" value="SDR_c"/>
    <property type="match status" value="1"/>
</dbReference>
<dbReference type="InterPro" id="IPR002347">
    <property type="entry name" value="SDR_fam"/>
</dbReference>
<name>A0ABV7EX25_9GAMM</name>
<reference evidence="4" key="1">
    <citation type="journal article" date="2019" name="Int. J. Syst. Evol. Microbiol.">
        <title>The Global Catalogue of Microorganisms (GCM) 10K type strain sequencing project: providing services to taxonomists for standard genome sequencing and annotation.</title>
        <authorList>
            <consortium name="The Broad Institute Genomics Platform"/>
            <consortium name="The Broad Institute Genome Sequencing Center for Infectious Disease"/>
            <person name="Wu L."/>
            <person name="Ma J."/>
        </authorList>
    </citation>
    <scope>NUCLEOTIDE SEQUENCE [LARGE SCALE GENOMIC DNA]</scope>
    <source>
        <strain evidence="4">KCTC 52640</strain>
    </source>
</reference>
<proteinExistence type="inferred from homology"/>
<organism evidence="3 4">
    <name type="scientific">Salinisphaera aquimarina</name>
    <dbReference type="NCBI Taxonomy" id="2094031"/>
    <lineage>
        <taxon>Bacteria</taxon>
        <taxon>Pseudomonadati</taxon>
        <taxon>Pseudomonadota</taxon>
        <taxon>Gammaproteobacteria</taxon>
        <taxon>Salinisphaerales</taxon>
        <taxon>Salinisphaeraceae</taxon>
        <taxon>Salinisphaera</taxon>
    </lineage>
</organism>
<evidence type="ECO:0000313" key="4">
    <source>
        <dbReference type="Proteomes" id="UP001595462"/>
    </source>
</evidence>
<dbReference type="SUPFAM" id="SSF51735">
    <property type="entry name" value="NAD(P)-binding Rossmann-fold domains"/>
    <property type="match status" value="1"/>
</dbReference>
<protein>
    <submittedName>
        <fullName evidence="3">SDR family oxidoreductase</fullName>
        <ecNumber evidence="3">1.-.-.-</ecNumber>
    </submittedName>
</protein>
<dbReference type="Gene3D" id="3.40.50.720">
    <property type="entry name" value="NAD(P)-binding Rossmann-like Domain"/>
    <property type="match status" value="1"/>
</dbReference>
<dbReference type="InterPro" id="IPR036291">
    <property type="entry name" value="NAD(P)-bd_dom_sf"/>
</dbReference>
<dbReference type="PRINTS" id="PR00081">
    <property type="entry name" value="GDHRDH"/>
</dbReference>
<dbReference type="Pfam" id="PF00106">
    <property type="entry name" value="adh_short"/>
    <property type="match status" value="1"/>
</dbReference>